<keyword evidence="12" id="KW-1185">Reference proteome</keyword>
<sequence>MKLTSILSLLLCAAAAAQSQTQWPLKDDGYNKVVQWYDNLAKVKASRLTFPGTTIATSSMDKGSTSGLERIPVPELWIDILQKVKAAGFNTVSFYGNWNFHSASRDTLDFATGAHNFTSLFSICNEIGLYILFRPGPYVNAESTGGGFPGWVETGEYGVLRNNETSYTAAWTPYFTKISEIVAQHQITNGGNVFIYQIENEYGQQWLNVTNKTPNLPAIAYMEKLEKVARDSGIVVPLIHNNPNMYTKSWSQDYGAGVGGNVDNYAMDHYPSCWSCDLSECVSTNGAVPDFTVYEYYTNFQTVAPTQPSFLAEFQGGSYLPWAGPEGGCIENTGPNWVNVYYRHNIAQKVSAQNVYMVFGGTNWGGLPFPSVGTSYDYSAPISESRVIGAKYAETKLFAQFLRVARDLTKVDLINNGTFYATDAAIYTTELRNPDTAAAFYVTIHESSPSTDITPFKLHVSTSLGNLTIPQGNGSIMLNGRQSKIIVSDFPVGIERLVYSTAEIFTVSTQDSKPLIVLWLPAGETGEVYVTGVKSSSLLKKDGCSGYSSATTSSGVIVSWMQMAGNCVIKYDNGYRLVLLDRSAAYATWVPSISSDPYTPENSTVVVHGPYLVRSVVLRGNAVELTGDWSNTTALEVFAPTVITSVKFNGDVIKVEKTAWGSLVGTLDASKDDTNSILASLPKLDDWKVADGLPERLPEYDDSKWINANRTSSPNLLLQPATYPVLYADEYGFHTGNILWRGRFASSSNASSTPTGVYLSVIGGTSHGWSAYLNGAFIGSWLGNTSVALSNLTLSFANATLAPIGQENILFVIQDHMGHDESLFTAGSTNPRGIYNATLLDLGRSSSFSSWKVAGNAGGEANIDPIRGVFAEGGLHAERLGWHLPGFDDSQWNSSAPTAGFSAAGANFYRTVVPLSIPIGLDVSLGLVLSSPAGTTVRAQVYVNGYMFGKYIPYIGNQVVFPVFPGILNYRGNNTITLSVWAQEAVGGSMGVEWTVLGVVASSFDPGVDTEYLRPAWGVEASGGDRKQYY</sequence>
<protein>
    <recommendedName>
        <fullName evidence="3">beta-galactosidase</fullName>
        <ecNumber evidence="3">3.2.1.23</ecNumber>
    </recommendedName>
</protein>
<comment type="similarity">
    <text evidence="2 8">Belongs to the glycosyl hydrolase 35 family.</text>
</comment>
<dbReference type="STRING" id="50376.A0A517LD62"/>
<dbReference type="InterPro" id="IPR001944">
    <property type="entry name" value="Glycoside_Hdrlase_35"/>
</dbReference>
<evidence type="ECO:0000256" key="2">
    <source>
        <dbReference type="ARBA" id="ARBA00009809"/>
    </source>
</evidence>
<dbReference type="Pfam" id="PF13363">
    <property type="entry name" value="BetaGal_dom3"/>
    <property type="match status" value="1"/>
</dbReference>
<evidence type="ECO:0000256" key="7">
    <source>
        <dbReference type="ARBA" id="ARBA00023295"/>
    </source>
</evidence>
<dbReference type="SUPFAM" id="SSF49785">
    <property type="entry name" value="Galactose-binding domain-like"/>
    <property type="match status" value="2"/>
</dbReference>
<dbReference type="InterPro" id="IPR031330">
    <property type="entry name" value="Gly_Hdrlase_35_cat"/>
</dbReference>
<dbReference type="InterPro" id="IPR008979">
    <property type="entry name" value="Galactose-bd-like_sf"/>
</dbReference>
<dbReference type="SUPFAM" id="SSF117100">
    <property type="entry name" value="Beta-galactosidase LacA, domain 3"/>
    <property type="match status" value="1"/>
</dbReference>
<dbReference type="PANTHER" id="PTHR23421">
    <property type="entry name" value="BETA-GALACTOSIDASE RELATED"/>
    <property type="match status" value="1"/>
</dbReference>
<dbReference type="GO" id="GO:0004565">
    <property type="term" value="F:beta-galactosidase activity"/>
    <property type="evidence" value="ECO:0007669"/>
    <property type="project" value="UniProtKB-EC"/>
</dbReference>
<organism evidence="11 12">
    <name type="scientific">Venturia effusa</name>
    <dbReference type="NCBI Taxonomy" id="50376"/>
    <lineage>
        <taxon>Eukaryota</taxon>
        <taxon>Fungi</taxon>
        <taxon>Dikarya</taxon>
        <taxon>Ascomycota</taxon>
        <taxon>Pezizomycotina</taxon>
        <taxon>Dothideomycetes</taxon>
        <taxon>Pleosporomycetidae</taxon>
        <taxon>Venturiales</taxon>
        <taxon>Venturiaceae</taxon>
        <taxon>Venturia</taxon>
    </lineage>
</organism>
<dbReference type="Proteomes" id="UP000316270">
    <property type="component" value="Chromosome 10"/>
</dbReference>
<dbReference type="SUPFAM" id="SSF51445">
    <property type="entry name" value="(Trans)glycosidases"/>
    <property type="match status" value="1"/>
</dbReference>
<evidence type="ECO:0000256" key="8">
    <source>
        <dbReference type="RuleBase" id="RU003679"/>
    </source>
</evidence>
<keyword evidence="4 9" id="KW-0732">Signal</keyword>
<dbReference type="Gene3D" id="3.20.20.80">
    <property type="entry name" value="Glycosidases"/>
    <property type="match status" value="1"/>
</dbReference>
<evidence type="ECO:0000313" key="12">
    <source>
        <dbReference type="Proteomes" id="UP000316270"/>
    </source>
</evidence>
<dbReference type="PRINTS" id="PR00742">
    <property type="entry name" value="GLHYDRLASE35"/>
</dbReference>
<evidence type="ECO:0000256" key="1">
    <source>
        <dbReference type="ARBA" id="ARBA00001412"/>
    </source>
</evidence>
<keyword evidence="7" id="KW-0326">Glycosidase</keyword>
<dbReference type="InterPro" id="IPR018954">
    <property type="entry name" value="Betagal_dom2"/>
</dbReference>
<proteinExistence type="inferred from homology"/>
<dbReference type="FunFam" id="2.102.20.10:FF:000001">
    <property type="entry name" value="Beta-galactosidase A"/>
    <property type="match status" value="1"/>
</dbReference>
<dbReference type="Pfam" id="PF01301">
    <property type="entry name" value="Glyco_hydro_35"/>
    <property type="match status" value="1"/>
</dbReference>
<dbReference type="InterPro" id="IPR025300">
    <property type="entry name" value="BetaGal_jelly_roll_dom"/>
</dbReference>
<dbReference type="AlphaFoldDB" id="A0A517LD62"/>
<evidence type="ECO:0000256" key="4">
    <source>
        <dbReference type="ARBA" id="ARBA00022729"/>
    </source>
</evidence>
<gene>
    <name evidence="11" type="ORF">FKW77_001280</name>
</gene>
<dbReference type="Pfam" id="PF13364">
    <property type="entry name" value="BetaGal_ABD2"/>
    <property type="match status" value="2"/>
</dbReference>
<dbReference type="SMART" id="SM01029">
    <property type="entry name" value="BetaGal_dom2"/>
    <property type="match status" value="1"/>
</dbReference>
<dbReference type="EMBL" id="CP042194">
    <property type="protein sequence ID" value="QDS73580.1"/>
    <property type="molecule type" value="Genomic_DNA"/>
</dbReference>
<evidence type="ECO:0000256" key="5">
    <source>
        <dbReference type="ARBA" id="ARBA00022801"/>
    </source>
</evidence>
<feature type="chain" id="PRO_5022207973" description="beta-galactosidase" evidence="9">
    <location>
        <begin position="20"/>
        <end position="1030"/>
    </location>
</feature>
<feature type="signal peptide" evidence="9">
    <location>
        <begin position="1"/>
        <end position="19"/>
    </location>
</feature>
<dbReference type="OrthoDB" id="1657402at2759"/>
<keyword evidence="6" id="KW-0325">Glycoprotein</keyword>
<name>A0A517LD62_9PEZI</name>
<comment type="catalytic activity">
    <reaction evidence="1">
        <text>Hydrolysis of terminal non-reducing beta-D-galactose residues in beta-D-galactosides.</text>
        <dbReference type="EC" id="3.2.1.23"/>
    </reaction>
</comment>
<reference evidence="11 12" key="1">
    <citation type="submission" date="2019-07" db="EMBL/GenBank/DDBJ databases">
        <title>Finished genome of Venturia effusa.</title>
        <authorList>
            <person name="Young C.A."/>
            <person name="Cox M.P."/>
            <person name="Ganley A.R.D."/>
            <person name="David W.J."/>
        </authorList>
    </citation>
    <scope>NUCLEOTIDE SEQUENCE [LARGE SCALE GENOMIC DNA]</scope>
    <source>
        <strain evidence="12">albino</strain>
    </source>
</reference>
<dbReference type="InterPro" id="IPR017853">
    <property type="entry name" value="GH"/>
</dbReference>
<dbReference type="InterPro" id="IPR036833">
    <property type="entry name" value="BetaGal_dom3_sf"/>
</dbReference>
<evidence type="ECO:0000313" key="11">
    <source>
        <dbReference type="EMBL" id="QDS73580.1"/>
    </source>
</evidence>
<feature type="domain" description="Beta-galactosidase" evidence="10">
    <location>
        <begin position="407"/>
        <end position="588"/>
    </location>
</feature>
<keyword evidence="5" id="KW-0378">Hydrolase</keyword>
<evidence type="ECO:0000256" key="3">
    <source>
        <dbReference type="ARBA" id="ARBA00012756"/>
    </source>
</evidence>
<evidence type="ECO:0000256" key="6">
    <source>
        <dbReference type="ARBA" id="ARBA00023180"/>
    </source>
</evidence>
<dbReference type="Gene3D" id="2.60.120.260">
    <property type="entry name" value="Galactose-binding domain-like"/>
    <property type="match status" value="2"/>
</dbReference>
<dbReference type="InterPro" id="IPR037110">
    <property type="entry name" value="Betagal_dom2_sf"/>
</dbReference>
<dbReference type="GO" id="GO:0005975">
    <property type="term" value="P:carbohydrate metabolic process"/>
    <property type="evidence" value="ECO:0007669"/>
    <property type="project" value="InterPro"/>
</dbReference>
<accession>A0A517LD62</accession>
<dbReference type="SUPFAM" id="SSF51011">
    <property type="entry name" value="Glycosyl hydrolase domain"/>
    <property type="match status" value="1"/>
</dbReference>
<dbReference type="InterPro" id="IPR025972">
    <property type="entry name" value="BetaGal_dom3"/>
</dbReference>
<dbReference type="Gene3D" id="2.102.20.10">
    <property type="entry name" value="Beta-galactosidase, domain 2"/>
    <property type="match status" value="1"/>
</dbReference>
<dbReference type="Pfam" id="PF10435">
    <property type="entry name" value="BetaGal_dom2"/>
    <property type="match status" value="1"/>
</dbReference>
<evidence type="ECO:0000259" key="10">
    <source>
        <dbReference type="SMART" id="SM01029"/>
    </source>
</evidence>
<dbReference type="Gene3D" id="2.60.390.10">
    <property type="entry name" value="Beta-galactosidase, domain 3"/>
    <property type="match status" value="1"/>
</dbReference>
<dbReference type="EC" id="3.2.1.23" evidence="3"/>
<evidence type="ECO:0000256" key="9">
    <source>
        <dbReference type="SAM" id="SignalP"/>
    </source>
</evidence>